<dbReference type="NCBIfam" id="TIGR01727">
    <property type="entry name" value="oligo_HPY"/>
    <property type="match status" value="1"/>
</dbReference>
<dbReference type="PROSITE" id="PS00211">
    <property type="entry name" value="ABC_TRANSPORTER_1"/>
    <property type="match status" value="1"/>
</dbReference>
<dbReference type="SUPFAM" id="SSF52540">
    <property type="entry name" value="P-loop containing nucleoside triphosphate hydrolases"/>
    <property type="match status" value="1"/>
</dbReference>
<dbReference type="GO" id="GO:0016887">
    <property type="term" value="F:ATP hydrolysis activity"/>
    <property type="evidence" value="ECO:0007669"/>
    <property type="project" value="InterPro"/>
</dbReference>
<dbReference type="InterPro" id="IPR017871">
    <property type="entry name" value="ABC_transporter-like_CS"/>
</dbReference>
<evidence type="ECO:0000256" key="3">
    <source>
        <dbReference type="ARBA" id="ARBA00022840"/>
    </source>
</evidence>
<feature type="domain" description="ABC transporter" evidence="4">
    <location>
        <begin position="2"/>
        <end position="256"/>
    </location>
</feature>
<dbReference type="InterPro" id="IPR027417">
    <property type="entry name" value="P-loop_NTPase"/>
</dbReference>
<dbReference type="Proteomes" id="UP000192660">
    <property type="component" value="Unassembled WGS sequence"/>
</dbReference>
<evidence type="ECO:0000313" key="5">
    <source>
        <dbReference type="EMBL" id="SMC04451.1"/>
    </source>
</evidence>
<dbReference type="Pfam" id="PF00005">
    <property type="entry name" value="ABC_tran"/>
    <property type="match status" value="1"/>
</dbReference>
<dbReference type="Pfam" id="PF08352">
    <property type="entry name" value="oligo_HPY"/>
    <property type="match status" value="1"/>
</dbReference>
<dbReference type="CDD" id="cd03257">
    <property type="entry name" value="ABC_NikE_OppD_transporters"/>
    <property type="match status" value="1"/>
</dbReference>
<dbReference type="PANTHER" id="PTHR43230">
    <property type="entry name" value="ABC-TYPE DIPEPTIDE/OLIGOPEPTIDE TRANSPORT SYSTEM, ATPASE COMPONENT"/>
    <property type="match status" value="1"/>
</dbReference>
<gene>
    <name evidence="5" type="ORF">SAMN00768000_1664</name>
</gene>
<accession>A0A1W1WDR0</accession>
<dbReference type="OrthoDB" id="2986442at2"/>
<dbReference type="GO" id="GO:0005524">
    <property type="term" value="F:ATP binding"/>
    <property type="evidence" value="ECO:0007669"/>
    <property type="project" value="UniProtKB-KW"/>
</dbReference>
<dbReference type="Gene3D" id="3.40.50.300">
    <property type="entry name" value="P-loop containing nucleotide triphosphate hydrolases"/>
    <property type="match status" value="1"/>
</dbReference>
<dbReference type="SMART" id="SM00382">
    <property type="entry name" value="AAA"/>
    <property type="match status" value="1"/>
</dbReference>
<reference evidence="6" key="1">
    <citation type="submission" date="2017-04" db="EMBL/GenBank/DDBJ databases">
        <authorList>
            <person name="Varghese N."/>
            <person name="Submissions S."/>
        </authorList>
    </citation>
    <scope>NUCLEOTIDE SEQUENCE [LARGE SCALE GENOMIC DNA]</scope>
    <source>
        <strain evidence="6">DSM 9293</strain>
    </source>
</reference>
<proteinExistence type="predicted"/>
<dbReference type="PANTHER" id="PTHR43230:SF3">
    <property type="entry name" value="ABC-TYPE DIPEPTIDE_OLIGOPEPTIDE TRANSPORT SYSTEM, ATPASE COMPONENT"/>
    <property type="match status" value="1"/>
</dbReference>
<sequence length="335" mass="37254">MINVTNLVKVFPSRKGLLGRDAVVALRGVSFAIPDGGAISFIGESGSGKTTIGRILAGLETPSAGEIWWDDVNITALPQRQRLRFLRKVQLIQQDPYQALNPARTIEQALKDPLTVIAREQHKGPQWVQQRINEVLQMVGIEPVSVLDKYPHMLSGGQRQRIVIARALTVEPKVLVADEAVSMIDVSLRLGVLKLLRDLRDQFGISLFFITHDVAAARYVGQDGQLFVIYKGMIIESGQTDEVITHPYHPYTQALLSAVPVLKGLEIPGPDRYIPLRADEDGEIQETVCLYEPRCPFAQDQCRQTRPLLQGDGHDHACHFPTVRRVVATARPEKP</sequence>
<evidence type="ECO:0000256" key="2">
    <source>
        <dbReference type="ARBA" id="ARBA00022741"/>
    </source>
</evidence>
<dbReference type="RefSeq" id="WP_084661260.1">
    <property type="nucleotide sequence ID" value="NZ_FWWY01000001.1"/>
</dbReference>
<dbReference type="PROSITE" id="PS50893">
    <property type="entry name" value="ABC_TRANSPORTER_2"/>
    <property type="match status" value="1"/>
</dbReference>
<dbReference type="InterPro" id="IPR003593">
    <property type="entry name" value="AAA+_ATPase"/>
</dbReference>
<evidence type="ECO:0000259" key="4">
    <source>
        <dbReference type="PROSITE" id="PS50893"/>
    </source>
</evidence>
<dbReference type="AlphaFoldDB" id="A0A1W1WDR0"/>
<dbReference type="EMBL" id="FWWY01000001">
    <property type="protein sequence ID" value="SMC04451.1"/>
    <property type="molecule type" value="Genomic_DNA"/>
</dbReference>
<evidence type="ECO:0000313" key="6">
    <source>
        <dbReference type="Proteomes" id="UP000192660"/>
    </source>
</evidence>
<evidence type="ECO:0000256" key="1">
    <source>
        <dbReference type="ARBA" id="ARBA00022448"/>
    </source>
</evidence>
<keyword evidence="3 5" id="KW-0067">ATP-binding</keyword>
<name>A0A1W1WDR0_SULTA</name>
<protein>
    <submittedName>
        <fullName evidence="5">Peptide/nickel transport system ATP-binding protein</fullName>
    </submittedName>
</protein>
<dbReference type="InterPro" id="IPR003439">
    <property type="entry name" value="ABC_transporter-like_ATP-bd"/>
</dbReference>
<keyword evidence="1" id="KW-0813">Transport</keyword>
<keyword evidence="2" id="KW-0547">Nucleotide-binding</keyword>
<organism evidence="5 6">
    <name type="scientific">Sulfobacillus thermosulfidooxidans (strain DSM 9293 / VKM B-1269 / AT-1)</name>
    <dbReference type="NCBI Taxonomy" id="929705"/>
    <lineage>
        <taxon>Bacteria</taxon>
        <taxon>Bacillati</taxon>
        <taxon>Bacillota</taxon>
        <taxon>Clostridia</taxon>
        <taxon>Eubacteriales</taxon>
        <taxon>Clostridiales Family XVII. Incertae Sedis</taxon>
        <taxon>Sulfobacillus</taxon>
    </lineage>
</organism>
<dbReference type="GO" id="GO:0015833">
    <property type="term" value="P:peptide transport"/>
    <property type="evidence" value="ECO:0007669"/>
    <property type="project" value="InterPro"/>
</dbReference>
<keyword evidence="6" id="KW-1185">Reference proteome</keyword>
<dbReference type="InterPro" id="IPR013563">
    <property type="entry name" value="Oligopep_ABC_C"/>
</dbReference>